<gene>
    <name evidence="3" type="ORF">OFUS_LOCUS10232</name>
</gene>
<feature type="chain" id="PRO_5044283404" evidence="2">
    <location>
        <begin position="23"/>
        <end position="131"/>
    </location>
</feature>
<name>A0A8J1T787_OWEFU</name>
<keyword evidence="2" id="KW-0732">Signal</keyword>
<sequence length="131" mass="14055">MRIKPLISLLLTLGISGTLVTAQDGGVQGKINLWETLMTGTTADPVGGGPDSAVEEITTERVPVDEEAIVPESATGTGEGTTAEPVPVDEEIIVPEMQLALVKEQHLNLFLLMKKLLSLKVQVRLELPHQH</sequence>
<organism evidence="3 4">
    <name type="scientific">Owenia fusiformis</name>
    <name type="common">Polychaete worm</name>
    <dbReference type="NCBI Taxonomy" id="6347"/>
    <lineage>
        <taxon>Eukaryota</taxon>
        <taxon>Metazoa</taxon>
        <taxon>Spiralia</taxon>
        <taxon>Lophotrochozoa</taxon>
        <taxon>Annelida</taxon>
        <taxon>Polychaeta</taxon>
        <taxon>Sedentaria</taxon>
        <taxon>Canalipalpata</taxon>
        <taxon>Sabellida</taxon>
        <taxon>Oweniida</taxon>
        <taxon>Oweniidae</taxon>
        <taxon>Owenia</taxon>
    </lineage>
</organism>
<proteinExistence type="predicted"/>
<accession>A0A8J1T787</accession>
<dbReference type="Proteomes" id="UP000749559">
    <property type="component" value="Unassembled WGS sequence"/>
</dbReference>
<feature type="compositionally biased region" description="Low complexity" evidence="1">
    <location>
        <begin position="74"/>
        <end position="84"/>
    </location>
</feature>
<reference evidence="3" key="1">
    <citation type="submission" date="2022-03" db="EMBL/GenBank/DDBJ databases">
        <authorList>
            <person name="Martin C."/>
        </authorList>
    </citation>
    <scope>NUCLEOTIDE SEQUENCE</scope>
</reference>
<evidence type="ECO:0000313" key="3">
    <source>
        <dbReference type="EMBL" id="CAH1783964.1"/>
    </source>
</evidence>
<keyword evidence="4" id="KW-1185">Reference proteome</keyword>
<evidence type="ECO:0000313" key="4">
    <source>
        <dbReference type="Proteomes" id="UP000749559"/>
    </source>
</evidence>
<evidence type="ECO:0000256" key="1">
    <source>
        <dbReference type="SAM" id="MobiDB-lite"/>
    </source>
</evidence>
<feature type="signal peptide" evidence="2">
    <location>
        <begin position="1"/>
        <end position="22"/>
    </location>
</feature>
<dbReference type="EMBL" id="CAIIXF020000005">
    <property type="protein sequence ID" value="CAH1783964.1"/>
    <property type="molecule type" value="Genomic_DNA"/>
</dbReference>
<feature type="region of interest" description="Disordered" evidence="1">
    <location>
        <begin position="66"/>
        <end position="86"/>
    </location>
</feature>
<dbReference type="AlphaFoldDB" id="A0A8J1T787"/>
<protein>
    <submittedName>
        <fullName evidence="3">Uncharacterized protein</fullName>
    </submittedName>
</protein>
<comment type="caution">
    <text evidence="3">The sequence shown here is derived from an EMBL/GenBank/DDBJ whole genome shotgun (WGS) entry which is preliminary data.</text>
</comment>
<evidence type="ECO:0000256" key="2">
    <source>
        <dbReference type="SAM" id="SignalP"/>
    </source>
</evidence>